<keyword evidence="3" id="KW-0813">Transport</keyword>
<dbReference type="AlphaFoldDB" id="A0A934HVH8"/>
<feature type="transmembrane region" description="Helical" evidence="8">
    <location>
        <begin position="149"/>
        <end position="171"/>
    </location>
</feature>
<evidence type="ECO:0000313" key="9">
    <source>
        <dbReference type="EMBL" id="MBI6872154.1"/>
    </source>
</evidence>
<dbReference type="PANTHER" id="PTHR34975">
    <property type="entry name" value="SPORE GERMINATION PROTEIN A2"/>
    <property type="match status" value="1"/>
</dbReference>
<dbReference type="RefSeq" id="WP_211141642.1">
    <property type="nucleotide sequence ID" value="NZ_JAEEGB010000005.1"/>
</dbReference>
<evidence type="ECO:0000256" key="4">
    <source>
        <dbReference type="ARBA" id="ARBA00022544"/>
    </source>
</evidence>
<keyword evidence="10" id="KW-1185">Reference proteome</keyword>
<dbReference type="InterPro" id="IPR004761">
    <property type="entry name" value="Spore_GerAB"/>
</dbReference>
<evidence type="ECO:0000256" key="1">
    <source>
        <dbReference type="ARBA" id="ARBA00004141"/>
    </source>
</evidence>
<feature type="transmembrane region" description="Helical" evidence="8">
    <location>
        <begin position="113"/>
        <end position="137"/>
    </location>
</feature>
<comment type="caution">
    <text evidence="9">The sequence shown here is derived from an EMBL/GenBank/DDBJ whole genome shotgun (WGS) entry which is preliminary data.</text>
</comment>
<reference evidence="9" key="1">
    <citation type="submission" date="2020-12" db="EMBL/GenBank/DDBJ databases">
        <title>Clostridium thailandense sp. nov., a novel acetogenic bacterium isolated from peat land soil in Thailand.</title>
        <authorList>
            <person name="Chaikitkaew S."/>
            <person name="Birkeland N.K."/>
        </authorList>
    </citation>
    <scope>NUCLEOTIDE SEQUENCE</scope>
    <source>
        <strain evidence="9">DSM 17425</strain>
    </source>
</reference>
<dbReference type="Proteomes" id="UP000622687">
    <property type="component" value="Unassembled WGS sequence"/>
</dbReference>
<keyword evidence="6 8" id="KW-1133">Transmembrane helix</keyword>
<keyword evidence="5 8" id="KW-0812">Transmembrane</keyword>
<feature type="transmembrane region" description="Helical" evidence="8">
    <location>
        <begin position="267"/>
        <end position="284"/>
    </location>
</feature>
<accession>A0A934HVH8</accession>
<feature type="transmembrane region" description="Helical" evidence="8">
    <location>
        <begin position="83"/>
        <end position="101"/>
    </location>
</feature>
<feature type="transmembrane region" description="Helical" evidence="8">
    <location>
        <begin position="12"/>
        <end position="30"/>
    </location>
</feature>
<comment type="subcellular location">
    <subcellularLocation>
        <location evidence="1">Membrane</location>
        <topology evidence="1">Multi-pass membrane protein</topology>
    </subcellularLocation>
</comment>
<evidence type="ECO:0000313" key="10">
    <source>
        <dbReference type="Proteomes" id="UP000622687"/>
    </source>
</evidence>
<sequence>MDKDTDSLLSPSQLTFTLLSNLMGISLLTLPNSAIKYAKQDGWIACILGAVYPIYMIFIADYMCKKFPKDNILKLSKKCFGKLLGTILNIVFISFFVFLATEIASGVSNVLRIYMVTFITNYKLLSVLFLAPAFIAYKGIKTLGKINELIFYLTIMLYFIPIAVLKYGLIVNIMPVFGSGVLNIIKSTKETAYAYSGMEMLFLIYPYLQDSKCLKKAALKSIIIIMIIYTWFTFAVIYYLGVDIIPKFLWPTVVISEAIKIPILNNFRYIFMVLWSLIMLKSLSNHYYSITYGLSKLISMAKRKTFVFLVYPMLFYISSLYGNPTLRRDFVDRAVPIYVIFNLIYVSIISLILYIKKGDKNDQQTQ</sequence>
<evidence type="ECO:0000256" key="7">
    <source>
        <dbReference type="ARBA" id="ARBA00023136"/>
    </source>
</evidence>
<evidence type="ECO:0000256" key="6">
    <source>
        <dbReference type="ARBA" id="ARBA00022989"/>
    </source>
</evidence>
<feature type="transmembrane region" description="Helical" evidence="8">
    <location>
        <begin position="191"/>
        <end position="208"/>
    </location>
</feature>
<proteinExistence type="inferred from homology"/>
<name>A0A934HVH8_9CLOT</name>
<protein>
    <submittedName>
        <fullName evidence="9">Endospore germination permease</fullName>
    </submittedName>
</protein>
<dbReference type="GO" id="GO:0009847">
    <property type="term" value="P:spore germination"/>
    <property type="evidence" value="ECO:0007669"/>
    <property type="project" value="InterPro"/>
</dbReference>
<dbReference type="PANTHER" id="PTHR34975:SF2">
    <property type="entry name" value="SPORE GERMINATION PROTEIN A2"/>
    <property type="match status" value="1"/>
</dbReference>
<dbReference type="GO" id="GO:0016020">
    <property type="term" value="C:membrane"/>
    <property type="evidence" value="ECO:0007669"/>
    <property type="project" value="UniProtKB-SubCell"/>
</dbReference>
<evidence type="ECO:0000256" key="8">
    <source>
        <dbReference type="SAM" id="Phobius"/>
    </source>
</evidence>
<keyword evidence="7 8" id="KW-0472">Membrane</keyword>
<feature type="transmembrane region" description="Helical" evidence="8">
    <location>
        <begin position="217"/>
        <end position="240"/>
    </location>
</feature>
<organism evidence="9 10">
    <name type="scientific">Clostridium aciditolerans</name>
    <dbReference type="NCBI Taxonomy" id="339861"/>
    <lineage>
        <taxon>Bacteria</taxon>
        <taxon>Bacillati</taxon>
        <taxon>Bacillota</taxon>
        <taxon>Clostridia</taxon>
        <taxon>Eubacteriales</taxon>
        <taxon>Clostridiaceae</taxon>
        <taxon>Clostridium</taxon>
    </lineage>
</organism>
<gene>
    <name evidence="9" type="ORF">I6U51_05455</name>
</gene>
<feature type="transmembrane region" description="Helical" evidence="8">
    <location>
        <begin position="42"/>
        <end position="62"/>
    </location>
</feature>
<feature type="transmembrane region" description="Helical" evidence="8">
    <location>
        <begin position="335"/>
        <end position="355"/>
    </location>
</feature>
<dbReference type="EMBL" id="JAEEGB010000005">
    <property type="protein sequence ID" value="MBI6872154.1"/>
    <property type="molecule type" value="Genomic_DNA"/>
</dbReference>
<feature type="transmembrane region" description="Helical" evidence="8">
    <location>
        <begin position="305"/>
        <end position="323"/>
    </location>
</feature>
<evidence type="ECO:0000256" key="2">
    <source>
        <dbReference type="ARBA" id="ARBA00007998"/>
    </source>
</evidence>
<dbReference type="NCBIfam" id="TIGR00912">
    <property type="entry name" value="2A0309"/>
    <property type="match status" value="1"/>
</dbReference>
<evidence type="ECO:0000256" key="3">
    <source>
        <dbReference type="ARBA" id="ARBA00022448"/>
    </source>
</evidence>
<dbReference type="Pfam" id="PF03845">
    <property type="entry name" value="Spore_permease"/>
    <property type="match status" value="1"/>
</dbReference>
<keyword evidence="4" id="KW-0309">Germination</keyword>
<dbReference type="Gene3D" id="1.20.1740.10">
    <property type="entry name" value="Amino acid/polyamine transporter I"/>
    <property type="match status" value="1"/>
</dbReference>
<comment type="similarity">
    <text evidence="2">Belongs to the amino acid-polyamine-organocation (APC) superfamily. Spore germination protein (SGP) (TC 2.A.3.9) family.</text>
</comment>
<evidence type="ECO:0000256" key="5">
    <source>
        <dbReference type="ARBA" id="ARBA00022692"/>
    </source>
</evidence>